<sequence length="207" mass="21954">MRGASCRGWRAQLHRRAWQQLRDEDLPGGIMIEDGARLMPGFVEFLLARGYLHADLTQFSHGRARAWLWGGCEASANVALRPLAASTGLASGYALSWRGAGTLLAAAEGAAPAASAQQADWPCDIARLGALVTRPMLVEPPDWLADAAPMPARAEQPARPFEIAARRAEGPDWRDLAAATLPVAAPDPGRAAGRARAAFAPSLPTAF</sequence>
<dbReference type="RefSeq" id="WP_305962291.1">
    <property type="nucleotide sequence ID" value="NZ_JAVAMQ010000003.1"/>
</dbReference>
<dbReference type="EMBL" id="JAVAMQ010000003">
    <property type="protein sequence ID" value="MDP5306443.1"/>
    <property type="molecule type" value="Genomic_DNA"/>
</dbReference>
<evidence type="ECO:0000313" key="1">
    <source>
        <dbReference type="EMBL" id="MDP5306443.1"/>
    </source>
</evidence>
<organism evidence="1 2">
    <name type="scientific">Paracoccus spongiarum</name>
    <dbReference type="NCBI Taxonomy" id="3064387"/>
    <lineage>
        <taxon>Bacteria</taxon>
        <taxon>Pseudomonadati</taxon>
        <taxon>Pseudomonadota</taxon>
        <taxon>Alphaproteobacteria</taxon>
        <taxon>Rhodobacterales</taxon>
        <taxon>Paracoccaceae</taxon>
        <taxon>Paracoccus</taxon>
    </lineage>
</organism>
<proteinExistence type="predicted"/>
<comment type="caution">
    <text evidence="1">The sequence shown here is derived from an EMBL/GenBank/DDBJ whole genome shotgun (WGS) entry which is preliminary data.</text>
</comment>
<evidence type="ECO:0000313" key="2">
    <source>
        <dbReference type="Proteomes" id="UP001224997"/>
    </source>
</evidence>
<reference evidence="1 2" key="1">
    <citation type="submission" date="2023-08" db="EMBL/GenBank/DDBJ databases">
        <authorList>
            <person name="Park J.-S."/>
        </authorList>
    </citation>
    <scope>NUCLEOTIDE SEQUENCE [LARGE SCALE GENOMIC DNA]</scope>
    <source>
        <strain evidence="1 2">2205BS29-5</strain>
    </source>
</reference>
<gene>
    <name evidence="1" type="ORF">Q5Y72_05000</name>
</gene>
<keyword evidence="2" id="KW-1185">Reference proteome</keyword>
<dbReference type="Proteomes" id="UP001224997">
    <property type="component" value="Unassembled WGS sequence"/>
</dbReference>
<accession>A0ABT9J9G2</accession>
<name>A0ABT9J9G2_9RHOB</name>
<protein>
    <submittedName>
        <fullName evidence="1">Uncharacterized protein</fullName>
    </submittedName>
</protein>